<dbReference type="AlphaFoldDB" id="A0A4P9WRV5"/>
<feature type="non-terminal residue" evidence="8">
    <location>
        <position position="1"/>
    </location>
</feature>
<dbReference type="Proteomes" id="UP000269721">
    <property type="component" value="Unassembled WGS sequence"/>
</dbReference>
<comment type="function">
    <text evidence="5">Key component of the cytosolic iron-sulfur protein assembly (CIA) complex, a multiprotein complex that mediates the incorporation of iron-sulfur cluster into apoproteins specifically involved in DNA metabolism and genomic integrity. In the CIA complex, MMS19 acts as an adapter between early-acting CIA components and a subset of cellular target iron-sulfur proteins.</text>
</comment>
<gene>
    <name evidence="8" type="ORF">BDK51DRAFT_19640</name>
</gene>
<evidence type="ECO:0000256" key="1">
    <source>
        <dbReference type="ARBA" id="ARBA00004123"/>
    </source>
</evidence>
<comment type="similarity">
    <text evidence="2 5">Belongs to the MET18/MMS19 family.</text>
</comment>
<sequence length="1009" mass="109771">FSDVNDGLVTLLQVVEELGPQLTNPEPFARAKGVLLLTSLLSACTPDRIPPSSATVLIAFYLERLHDQPSVADLLGGILALLKSESLARSDVLKIPTKIFSELAIQTYPQPVRNLAFRIFEILLEKHVEEIKILGSDFVSGFVTAMDGEKDPRNLVLAFRLAKTIIVNLDFEKYAEDLFEVNFCYFPITFRSRPDDIFGITTEDLKQAMRDVISATPRFAKYAMPMLLEKMSSTSGTAKVSPSAIVFRNSLLTASLTQRDAMETLAASAPVYGAEALLPHLSDAWDFLKEEASEDENEIAALTAIRTISAVLSTAIASSKSGKSPMEMFLDLALRDTLQNLKEPELKFAKPSGKMLMAAASSSDPACHYIVNAAAPILIGQYTSEAVVTRRKAVLEVLLDFLKAGRIVYGSITIASAAEADEDFVTPLLTYKDRLFEYFTAALRNGGEYAPLRLIGVCGLHEMLMSRQLLSANEVGVAVQQYTQVILDDADEEVRAEARKLLASFSKGNPIVVLEQAFPTLFEDLPAGAWSPEVTFEHVADVLDSIRELSSDHLLPEGISRVSDRFAGVCEAPSANAADITYALSLATTLVALLEAPAGAAIEPRVVECAQQVIERLVAAVATRSSNGVLADPRAVDLIGQAIGATIRRSTAEQQSRWLVSTFAATFPTSKGADPDPTFSVLFAAVLCNCRAEVPFPEADVEGFFKKMVAFSIDWGNETFLTAISKSVAAVVNKSTDGPRLDAFLVDYVQKSLGSTILDPETIPNIRRASMLPYLWIAKALILRSHSPGYAMASDVMRLLSDADVGREAADGVGVIIGDADDGTFTKGSFAVVKILHKQRFFSHCMPLLVGGFQAASTERRHFYLIALSHLLKNIPKPILLSELPKLFPLLLSSLSFPDSELKLATLKTLQLMLKEAPAIVAEHISSVIPLLLAMATKRDEAANVMKVRIAALRTVGQLPPSIEYSVLHPHKPVVLRELSGSLDDPKRLVRKEGANARGKWFLLLGPKR</sequence>
<dbReference type="InterPro" id="IPR011989">
    <property type="entry name" value="ARM-like"/>
</dbReference>
<accession>A0A4P9WRV5</accession>
<keyword evidence="5" id="KW-0234">DNA repair</keyword>
<evidence type="ECO:0000259" key="6">
    <source>
        <dbReference type="Pfam" id="PF12460"/>
    </source>
</evidence>
<reference evidence="9" key="1">
    <citation type="journal article" date="2018" name="Nat. Microbiol.">
        <title>Leveraging single-cell genomics to expand the fungal tree of life.</title>
        <authorList>
            <person name="Ahrendt S.R."/>
            <person name="Quandt C.A."/>
            <person name="Ciobanu D."/>
            <person name="Clum A."/>
            <person name="Salamov A."/>
            <person name="Andreopoulos B."/>
            <person name="Cheng J.F."/>
            <person name="Woyke T."/>
            <person name="Pelin A."/>
            <person name="Henrissat B."/>
            <person name="Reynolds N.K."/>
            <person name="Benny G.L."/>
            <person name="Smith M.E."/>
            <person name="James T.Y."/>
            <person name="Grigoriev I.V."/>
        </authorList>
    </citation>
    <scope>NUCLEOTIDE SEQUENCE [LARGE SCALE GENOMIC DNA]</scope>
</reference>
<dbReference type="Pfam" id="PF14500">
    <property type="entry name" value="MMS19_N"/>
    <property type="match status" value="1"/>
</dbReference>
<organism evidence="8 9">
    <name type="scientific">Blyttiomyces helicus</name>
    <dbReference type="NCBI Taxonomy" id="388810"/>
    <lineage>
        <taxon>Eukaryota</taxon>
        <taxon>Fungi</taxon>
        <taxon>Fungi incertae sedis</taxon>
        <taxon>Chytridiomycota</taxon>
        <taxon>Chytridiomycota incertae sedis</taxon>
        <taxon>Chytridiomycetes</taxon>
        <taxon>Chytridiomycetes incertae sedis</taxon>
        <taxon>Blyttiomyces</taxon>
    </lineage>
</organism>
<feature type="domain" description="MMS19 C-terminal" evidence="6">
    <location>
        <begin position="542"/>
        <end position="960"/>
    </location>
</feature>
<dbReference type="EMBL" id="KZ993845">
    <property type="protein sequence ID" value="RKO94648.1"/>
    <property type="molecule type" value="Genomic_DNA"/>
</dbReference>
<protein>
    <recommendedName>
        <fullName evidence="5">MMS19 nucleotide excision repair protein</fullName>
    </recommendedName>
</protein>
<name>A0A4P9WRV5_9FUNG</name>
<evidence type="ECO:0000259" key="7">
    <source>
        <dbReference type="Pfam" id="PF14500"/>
    </source>
</evidence>
<dbReference type="Pfam" id="PF12460">
    <property type="entry name" value="MMS19_C"/>
    <property type="match status" value="1"/>
</dbReference>
<keyword evidence="4 5" id="KW-0539">Nucleus</keyword>
<dbReference type="GO" id="GO:0016226">
    <property type="term" value="P:iron-sulfur cluster assembly"/>
    <property type="evidence" value="ECO:0007669"/>
    <property type="project" value="UniProtKB-UniRule"/>
</dbReference>
<dbReference type="SUPFAM" id="SSF48371">
    <property type="entry name" value="ARM repeat"/>
    <property type="match status" value="1"/>
</dbReference>
<evidence type="ECO:0000256" key="5">
    <source>
        <dbReference type="RuleBase" id="RU367072"/>
    </source>
</evidence>
<dbReference type="OrthoDB" id="342900at2759"/>
<keyword evidence="9" id="KW-1185">Reference proteome</keyword>
<dbReference type="GO" id="GO:0097361">
    <property type="term" value="C:cytosolic [4Fe-4S] assembly targeting complex"/>
    <property type="evidence" value="ECO:0007669"/>
    <property type="project" value="UniProtKB-UniRule"/>
</dbReference>
<dbReference type="GO" id="GO:0006281">
    <property type="term" value="P:DNA repair"/>
    <property type="evidence" value="ECO:0007669"/>
    <property type="project" value="UniProtKB-UniRule"/>
</dbReference>
<evidence type="ECO:0000256" key="2">
    <source>
        <dbReference type="ARBA" id="ARBA00009340"/>
    </source>
</evidence>
<evidence type="ECO:0000313" key="8">
    <source>
        <dbReference type="EMBL" id="RKO94648.1"/>
    </source>
</evidence>
<dbReference type="Gene3D" id="1.25.10.10">
    <property type="entry name" value="Leucine-rich Repeat Variant"/>
    <property type="match status" value="1"/>
</dbReference>
<feature type="domain" description="MMS19 N-terminal" evidence="7">
    <location>
        <begin position="15"/>
        <end position="292"/>
    </location>
</feature>
<evidence type="ECO:0000313" key="9">
    <source>
        <dbReference type="Proteomes" id="UP000269721"/>
    </source>
</evidence>
<dbReference type="InterPro" id="IPR024687">
    <property type="entry name" value="MMS19_C"/>
</dbReference>
<dbReference type="PANTHER" id="PTHR12891:SF0">
    <property type="entry name" value="MMS19 NUCLEOTIDE EXCISION REPAIR PROTEIN HOMOLOG"/>
    <property type="match status" value="1"/>
</dbReference>
<dbReference type="PANTHER" id="PTHR12891">
    <property type="entry name" value="DNA REPAIR/TRANSCRIPTION PROTEIN MET18/MMS19"/>
    <property type="match status" value="1"/>
</dbReference>
<keyword evidence="5" id="KW-0227">DNA damage</keyword>
<dbReference type="InterPro" id="IPR039920">
    <property type="entry name" value="MMS19"/>
</dbReference>
<comment type="subcellular location">
    <subcellularLocation>
        <location evidence="1 5">Nucleus</location>
    </subcellularLocation>
</comment>
<dbReference type="GO" id="GO:0051604">
    <property type="term" value="P:protein maturation"/>
    <property type="evidence" value="ECO:0007669"/>
    <property type="project" value="UniProtKB-UniRule"/>
</dbReference>
<dbReference type="InterPro" id="IPR016024">
    <property type="entry name" value="ARM-type_fold"/>
</dbReference>
<evidence type="ECO:0000256" key="4">
    <source>
        <dbReference type="ARBA" id="ARBA00023242"/>
    </source>
</evidence>
<evidence type="ECO:0000256" key="3">
    <source>
        <dbReference type="ARBA" id="ARBA00022737"/>
    </source>
</evidence>
<dbReference type="InterPro" id="IPR029240">
    <property type="entry name" value="MMS19_N"/>
</dbReference>
<proteinExistence type="inferred from homology"/>
<keyword evidence="3" id="KW-0677">Repeat</keyword>
<dbReference type="GO" id="GO:0005634">
    <property type="term" value="C:nucleus"/>
    <property type="evidence" value="ECO:0007669"/>
    <property type="project" value="UniProtKB-SubCell"/>
</dbReference>